<accession>A0ABM0M086</accession>
<dbReference type="Proteomes" id="UP000694865">
    <property type="component" value="Unplaced"/>
</dbReference>
<dbReference type="PANTHER" id="PTHR35076:SF1">
    <property type="entry name" value="TUBULIN EPSILON AND DELTA COMPLEX PROTEIN 1"/>
    <property type="match status" value="1"/>
</dbReference>
<dbReference type="GeneID" id="100369603"/>
<feature type="signal peptide" evidence="1">
    <location>
        <begin position="1"/>
        <end position="24"/>
    </location>
</feature>
<sequence>MYCQVMPFWVLLYELLYFLQYGQFQDVKYVENQTKKDIIVIVKHWMYSHGYRSSQFFSLTMHMLNGSRELLLAFGWLVGKYHIIDKLTSHCCSTLVTDNCELGGSCMDSIPDRYTRADKGNYQWFAHYLPWLSGRLQLSMRGLYSAEMEKCSMSHHVHDFTQGLSLSNYSTHLSTSETQLLRHPKLLDKCCVSLETQNTTMHALLKWKENESIFWQWMESVLDAKNQNSDDETEPFSVPMNVTRPTKIACPLMNLHADLGVLLTKVGGNITDVDNWCKKKIKSVTKKQRVDYILKEIEQEVIDTLCHTSKDACRFKYTLKPPPVYVYKKTQNKQLCHDDTSVKDINIAIHELSELQNKLQSELEKLRYKHKDDMSVICDDKLCGVVCIPPSLGQNT</sequence>
<keyword evidence="3" id="KW-1185">Reference proteome</keyword>
<dbReference type="RefSeq" id="XP_006813427.1">
    <property type="nucleotide sequence ID" value="XM_006813364.1"/>
</dbReference>
<name>A0ABM0M086_SACKO</name>
<evidence type="ECO:0000313" key="3">
    <source>
        <dbReference type="Proteomes" id="UP000694865"/>
    </source>
</evidence>
<feature type="domain" description="Tubulin epsilon and delta complex protein 1" evidence="2">
    <location>
        <begin position="50"/>
        <end position="223"/>
    </location>
</feature>
<dbReference type="InterPro" id="IPR027996">
    <property type="entry name" value="TEDC1_dom"/>
</dbReference>
<dbReference type="PANTHER" id="PTHR35076">
    <property type="entry name" value="TUBULIN EPSILON AND DELTA COMPLEX PROTEIN 1"/>
    <property type="match status" value="1"/>
</dbReference>
<evidence type="ECO:0000256" key="1">
    <source>
        <dbReference type="SAM" id="SignalP"/>
    </source>
</evidence>
<evidence type="ECO:0000259" key="2">
    <source>
        <dbReference type="Pfam" id="PF14970"/>
    </source>
</evidence>
<dbReference type="Pfam" id="PF14970">
    <property type="entry name" value="TEDC1"/>
    <property type="match status" value="1"/>
</dbReference>
<keyword evidence="1" id="KW-0732">Signal</keyword>
<gene>
    <name evidence="4" type="primary">LOC100369603</name>
</gene>
<reference evidence="4" key="1">
    <citation type="submission" date="2025-08" db="UniProtKB">
        <authorList>
            <consortium name="RefSeq"/>
        </authorList>
    </citation>
    <scope>IDENTIFICATION</scope>
    <source>
        <tissue evidence="4">Testes</tissue>
    </source>
</reference>
<organism evidence="3 4">
    <name type="scientific">Saccoglossus kowalevskii</name>
    <name type="common">Acorn worm</name>
    <dbReference type="NCBI Taxonomy" id="10224"/>
    <lineage>
        <taxon>Eukaryota</taxon>
        <taxon>Metazoa</taxon>
        <taxon>Hemichordata</taxon>
        <taxon>Enteropneusta</taxon>
        <taxon>Harrimaniidae</taxon>
        <taxon>Saccoglossus</taxon>
    </lineage>
</organism>
<proteinExistence type="predicted"/>
<evidence type="ECO:0000313" key="4">
    <source>
        <dbReference type="RefSeq" id="XP_006813427.1"/>
    </source>
</evidence>
<protein>
    <submittedName>
        <fullName evidence="4">Uncharacterized protein LOC100369603</fullName>
    </submittedName>
</protein>
<dbReference type="InterPro" id="IPR043535">
    <property type="entry name" value="TEDC1"/>
</dbReference>
<feature type="chain" id="PRO_5045468009" evidence="1">
    <location>
        <begin position="25"/>
        <end position="396"/>
    </location>
</feature>